<comment type="caution">
    <text evidence="2">The sequence shown here is derived from an EMBL/GenBank/DDBJ whole genome shotgun (WGS) entry which is preliminary data.</text>
</comment>
<name>A0A2T6ZNL8_TUBBO</name>
<keyword evidence="3" id="KW-1185">Reference proteome</keyword>
<reference evidence="2 3" key="1">
    <citation type="submission" date="2017-04" db="EMBL/GenBank/DDBJ databases">
        <title>Draft genome sequence of Tuber borchii Vittad., a whitish edible truffle.</title>
        <authorList>
            <consortium name="DOE Joint Genome Institute"/>
            <person name="Murat C."/>
            <person name="Kuo A."/>
            <person name="Barry K.W."/>
            <person name="Clum A."/>
            <person name="Dockter R.B."/>
            <person name="Fauchery L."/>
            <person name="Iotti M."/>
            <person name="Kohler A."/>
            <person name="Labutti K."/>
            <person name="Lindquist E.A."/>
            <person name="Lipzen A."/>
            <person name="Ohm R.A."/>
            <person name="Wang M."/>
            <person name="Grigoriev I.V."/>
            <person name="Zambonelli A."/>
            <person name="Martin F.M."/>
        </authorList>
    </citation>
    <scope>NUCLEOTIDE SEQUENCE [LARGE SCALE GENOMIC DNA]</scope>
    <source>
        <strain evidence="2 3">Tbo3840</strain>
    </source>
</reference>
<sequence>MKYNRPAMASLLSCVGQPSLTPLSMIYPHQATSSENQYAPSTSSPLSPHSILLPPLETSATTTGSHYYRPALSAISSSTHSPSHPSRQFREQSLLATDALLCNLTPAKIIRLSASGEVDFEPREKELSLLAAWGTVKVNEWLDEVECWNREWRRTYRESKDAGDGYLPPADRPKKQRKRGMGGIREEEEGAMLDSSKPVGQRLYSEDNGTGGSGGVITKDDTPEVGAVEPRERKKDSPGLRRGGKPLTPYQLKMQRQRAAEVVNGGRSEPDQIFNPVEKIGAKEEREEEEEVEDEDDELYEGVEYWGSLKRSTIEGYEARIEVIRSEIEELDVDDLKYRVLSYGTSAADLLTDSAAIMTITTLQLLPPLSRLRKLLSAWVSRIAVLRIVPAFLGSLTMAKDALEAGYTAITHPSINPESSSLDGDWRGLAEESYKLMQDIITQKVAKAGMIMDTMLDVLEGREDVLPDSWIDELEDVEKGFSCWVMDGERVVLEGRLRLEEMTTRRSRGEGGAREREKTLLAALHAESEKRIDEKRETEAEHHQPAPERVESEEITKLAEAEEKTLEAEARKSPNWELKDSPKKRNLLKRLVSNSKLKKLTKLNAFYLLRKLPKKNMLRSSSG</sequence>
<gene>
    <name evidence="2" type="ORF">B9Z19DRAFT_198137</name>
</gene>
<proteinExistence type="predicted"/>
<organism evidence="2 3">
    <name type="scientific">Tuber borchii</name>
    <name type="common">White truffle</name>
    <dbReference type="NCBI Taxonomy" id="42251"/>
    <lineage>
        <taxon>Eukaryota</taxon>
        <taxon>Fungi</taxon>
        <taxon>Dikarya</taxon>
        <taxon>Ascomycota</taxon>
        <taxon>Pezizomycotina</taxon>
        <taxon>Pezizomycetes</taxon>
        <taxon>Pezizales</taxon>
        <taxon>Tuberaceae</taxon>
        <taxon>Tuber</taxon>
    </lineage>
</organism>
<dbReference type="Proteomes" id="UP000244722">
    <property type="component" value="Unassembled WGS sequence"/>
</dbReference>
<feature type="compositionally biased region" description="Basic and acidic residues" evidence="1">
    <location>
        <begin position="526"/>
        <end position="583"/>
    </location>
</feature>
<evidence type="ECO:0000313" key="3">
    <source>
        <dbReference type="Proteomes" id="UP000244722"/>
    </source>
</evidence>
<feature type="compositionally biased region" description="Basic and acidic residues" evidence="1">
    <location>
        <begin position="229"/>
        <end position="239"/>
    </location>
</feature>
<evidence type="ECO:0000313" key="2">
    <source>
        <dbReference type="EMBL" id="PUU77089.1"/>
    </source>
</evidence>
<evidence type="ECO:0000256" key="1">
    <source>
        <dbReference type="SAM" id="MobiDB-lite"/>
    </source>
</evidence>
<dbReference type="EMBL" id="NESQ01000164">
    <property type="protein sequence ID" value="PUU77089.1"/>
    <property type="molecule type" value="Genomic_DNA"/>
</dbReference>
<feature type="region of interest" description="Disordered" evidence="1">
    <location>
        <begin position="160"/>
        <end position="247"/>
    </location>
</feature>
<feature type="region of interest" description="Disordered" evidence="1">
    <location>
        <begin position="34"/>
        <end position="55"/>
    </location>
</feature>
<dbReference type="AlphaFoldDB" id="A0A2T6ZNL8"/>
<dbReference type="OrthoDB" id="5409589at2759"/>
<feature type="compositionally biased region" description="Low complexity" evidence="1">
    <location>
        <begin position="40"/>
        <end position="55"/>
    </location>
</feature>
<feature type="region of interest" description="Disordered" evidence="1">
    <location>
        <begin position="526"/>
        <end position="584"/>
    </location>
</feature>
<protein>
    <submittedName>
        <fullName evidence="2">Uncharacterized protein</fullName>
    </submittedName>
</protein>
<accession>A0A2T6ZNL8</accession>
<dbReference type="STRING" id="42251.A0A2T6ZNL8"/>